<sequence>MSNAPIEPRDLDLPTLASIAGSGVARSVLERIAAAGHVGVRPSHGYVIQRLVEDEPTISALAESLGMTQQGASKQVRDLEGLGYVERVTTPDDQRARRVRLTAAGRDVLACGRRARAEMEAEVVARVGTQHLEAARATLVALLGVTGLEDRVRTRSVPDPDDA</sequence>
<dbReference type="InterPro" id="IPR036388">
    <property type="entry name" value="WH-like_DNA-bd_sf"/>
</dbReference>
<dbReference type="CDD" id="cd00090">
    <property type="entry name" value="HTH_ARSR"/>
    <property type="match status" value="1"/>
</dbReference>
<dbReference type="PANTHER" id="PTHR33164:SF99">
    <property type="entry name" value="MARR FAMILY REGULATORY PROTEIN"/>
    <property type="match status" value="1"/>
</dbReference>
<accession>A0ABS9HGA9</accession>
<dbReference type="PANTHER" id="PTHR33164">
    <property type="entry name" value="TRANSCRIPTIONAL REGULATOR, MARR FAMILY"/>
    <property type="match status" value="1"/>
</dbReference>
<organism evidence="2 3">
    <name type="scientific">Nocardioides potassii</name>
    <dbReference type="NCBI Taxonomy" id="2911371"/>
    <lineage>
        <taxon>Bacteria</taxon>
        <taxon>Bacillati</taxon>
        <taxon>Actinomycetota</taxon>
        <taxon>Actinomycetes</taxon>
        <taxon>Propionibacteriales</taxon>
        <taxon>Nocardioidaceae</taxon>
        <taxon>Nocardioides</taxon>
    </lineage>
</organism>
<dbReference type="InterPro" id="IPR011991">
    <property type="entry name" value="ArsR-like_HTH"/>
</dbReference>
<comment type="caution">
    <text evidence="2">The sequence shown here is derived from an EMBL/GenBank/DDBJ whole genome shotgun (WGS) entry which is preliminary data.</text>
</comment>
<proteinExistence type="predicted"/>
<evidence type="ECO:0000313" key="2">
    <source>
        <dbReference type="EMBL" id="MCF6379148.1"/>
    </source>
</evidence>
<dbReference type="InterPro" id="IPR036390">
    <property type="entry name" value="WH_DNA-bd_sf"/>
</dbReference>
<dbReference type="SUPFAM" id="SSF46785">
    <property type="entry name" value="Winged helix' DNA-binding domain"/>
    <property type="match status" value="1"/>
</dbReference>
<name>A0ABS9HGA9_9ACTN</name>
<dbReference type="Pfam" id="PF12802">
    <property type="entry name" value="MarR_2"/>
    <property type="match status" value="1"/>
</dbReference>
<reference evidence="2 3" key="1">
    <citation type="submission" date="2022-01" db="EMBL/GenBank/DDBJ databases">
        <title>Nocardioides sp. nov., an actinomycete isolated from mining soil.</title>
        <authorList>
            <person name="Liu L."/>
        </authorList>
    </citation>
    <scope>NUCLEOTIDE SEQUENCE [LARGE SCALE GENOMIC DNA]</scope>
    <source>
        <strain evidence="2 3">KLBMP 9356</strain>
    </source>
</reference>
<dbReference type="RefSeq" id="WP_236403479.1">
    <property type="nucleotide sequence ID" value="NZ_JAKJHZ010000009.1"/>
</dbReference>
<gene>
    <name evidence="2" type="ORF">L2K70_16150</name>
</gene>
<dbReference type="PROSITE" id="PS50995">
    <property type="entry name" value="HTH_MARR_2"/>
    <property type="match status" value="1"/>
</dbReference>
<protein>
    <submittedName>
        <fullName evidence="2">MarR family winged helix-turn-helix transcriptional regulator</fullName>
    </submittedName>
</protein>
<dbReference type="InterPro" id="IPR000835">
    <property type="entry name" value="HTH_MarR-typ"/>
</dbReference>
<dbReference type="Gene3D" id="1.10.10.10">
    <property type="entry name" value="Winged helix-like DNA-binding domain superfamily/Winged helix DNA-binding domain"/>
    <property type="match status" value="1"/>
</dbReference>
<dbReference type="SMART" id="SM00347">
    <property type="entry name" value="HTH_MARR"/>
    <property type="match status" value="1"/>
</dbReference>
<dbReference type="EMBL" id="JAKJHZ010000009">
    <property type="protein sequence ID" value="MCF6379148.1"/>
    <property type="molecule type" value="Genomic_DNA"/>
</dbReference>
<dbReference type="Proteomes" id="UP001201161">
    <property type="component" value="Unassembled WGS sequence"/>
</dbReference>
<feature type="domain" description="HTH marR-type" evidence="1">
    <location>
        <begin position="1"/>
        <end position="144"/>
    </location>
</feature>
<evidence type="ECO:0000259" key="1">
    <source>
        <dbReference type="PROSITE" id="PS50995"/>
    </source>
</evidence>
<dbReference type="InterPro" id="IPR039422">
    <property type="entry name" value="MarR/SlyA-like"/>
</dbReference>
<keyword evidence="3" id="KW-1185">Reference proteome</keyword>
<evidence type="ECO:0000313" key="3">
    <source>
        <dbReference type="Proteomes" id="UP001201161"/>
    </source>
</evidence>